<gene>
    <name evidence="8" type="ORF">EXIGLDRAFT_762995</name>
</gene>
<dbReference type="GO" id="GO:0000981">
    <property type="term" value="F:DNA-binding transcription factor activity, RNA polymerase II-specific"/>
    <property type="evidence" value="ECO:0007669"/>
    <property type="project" value="InterPro"/>
</dbReference>
<feature type="compositionally biased region" description="Basic and acidic residues" evidence="6">
    <location>
        <begin position="414"/>
        <end position="429"/>
    </location>
</feature>
<evidence type="ECO:0000313" key="8">
    <source>
        <dbReference type="EMBL" id="KZV98997.1"/>
    </source>
</evidence>
<dbReference type="CDD" id="cd00086">
    <property type="entry name" value="homeodomain"/>
    <property type="match status" value="1"/>
</dbReference>
<evidence type="ECO:0000313" key="9">
    <source>
        <dbReference type="Proteomes" id="UP000077266"/>
    </source>
</evidence>
<feature type="compositionally biased region" description="Low complexity" evidence="6">
    <location>
        <begin position="197"/>
        <end position="212"/>
    </location>
</feature>
<dbReference type="InterPro" id="IPR017970">
    <property type="entry name" value="Homeobox_CS"/>
</dbReference>
<sequence>MHTELKRVVELSQELLSILPAEEPRASGSSSRLPAVPSKALTIPVVRDKRVPKDVHVRLRALTQEHFNAAYAALRDAPRAEGMQDVATVAKELREAYIALHKQRVQAVAAAVQNRAKSSAPQKQPYANDILLYAFGQTHNATRREREQLALLTGLTHDQVRVWFQNRRSRLKKKGSQSTGPTLTLNDVLERVRAYRASAAPSTSAESTPHAPNDATSTVSVPPSDKGKGKGKAVSLGDASQSLPRETRPLTVPSTGPRSFPAPYVRQDVASTPTFFPDPPTFPRTAATQPPEQGEPVRISRLTRATAEMSLANDAARKRRKTVSHKQTDPVTGRKIAGRRGSTITTPLPSPYAEADNHTPGPPPSSSSDRRASVPHVDSGQPLALPAGEFSAGRRASAPDITAPVARDPPTLAHHPEEVREEGWPRLPDRTGSLTQTDAGDTRPQPPIRRERRPWML</sequence>
<keyword evidence="3 4" id="KW-0539">Nucleus</keyword>
<evidence type="ECO:0000256" key="2">
    <source>
        <dbReference type="ARBA" id="ARBA00023155"/>
    </source>
</evidence>
<dbReference type="InterPro" id="IPR009057">
    <property type="entry name" value="Homeodomain-like_sf"/>
</dbReference>
<dbReference type="SUPFAM" id="SSF46689">
    <property type="entry name" value="Homeodomain-like"/>
    <property type="match status" value="1"/>
</dbReference>
<feature type="region of interest" description="Disordered" evidence="6">
    <location>
        <begin position="312"/>
        <end position="457"/>
    </location>
</feature>
<name>A0A165MAK7_EXIGL</name>
<dbReference type="PANTHER" id="PTHR24327">
    <property type="entry name" value="HOMEOBOX PROTEIN"/>
    <property type="match status" value="1"/>
</dbReference>
<feature type="DNA-binding region" description="Homeobox" evidence="4">
    <location>
        <begin position="133"/>
        <end position="175"/>
    </location>
</feature>
<evidence type="ECO:0000256" key="4">
    <source>
        <dbReference type="PROSITE-ProRule" id="PRU00108"/>
    </source>
</evidence>
<accession>A0A165MAK7</accession>
<comment type="subcellular location">
    <subcellularLocation>
        <location evidence="4 5">Nucleus</location>
    </subcellularLocation>
</comment>
<organism evidence="8 9">
    <name type="scientific">Exidia glandulosa HHB12029</name>
    <dbReference type="NCBI Taxonomy" id="1314781"/>
    <lineage>
        <taxon>Eukaryota</taxon>
        <taxon>Fungi</taxon>
        <taxon>Dikarya</taxon>
        <taxon>Basidiomycota</taxon>
        <taxon>Agaricomycotina</taxon>
        <taxon>Agaricomycetes</taxon>
        <taxon>Auriculariales</taxon>
        <taxon>Exidiaceae</taxon>
        <taxon>Exidia</taxon>
    </lineage>
</organism>
<dbReference type="AlphaFoldDB" id="A0A165MAK7"/>
<evidence type="ECO:0000256" key="6">
    <source>
        <dbReference type="SAM" id="MobiDB-lite"/>
    </source>
</evidence>
<dbReference type="OrthoDB" id="6159439at2759"/>
<evidence type="ECO:0000256" key="1">
    <source>
        <dbReference type="ARBA" id="ARBA00023125"/>
    </source>
</evidence>
<dbReference type="InParanoid" id="A0A165MAK7"/>
<keyword evidence="2 4" id="KW-0371">Homeobox</keyword>
<dbReference type="InterPro" id="IPR050460">
    <property type="entry name" value="Distal-less_Homeobox_TF"/>
</dbReference>
<dbReference type="Proteomes" id="UP000077266">
    <property type="component" value="Unassembled WGS sequence"/>
</dbReference>
<feature type="domain" description="Homeobox" evidence="7">
    <location>
        <begin position="131"/>
        <end position="174"/>
    </location>
</feature>
<evidence type="ECO:0000256" key="3">
    <source>
        <dbReference type="ARBA" id="ARBA00023242"/>
    </source>
</evidence>
<dbReference type="PROSITE" id="PS00027">
    <property type="entry name" value="HOMEOBOX_1"/>
    <property type="match status" value="1"/>
</dbReference>
<dbReference type="PROSITE" id="PS50071">
    <property type="entry name" value="HOMEOBOX_2"/>
    <property type="match status" value="1"/>
</dbReference>
<dbReference type="Pfam" id="PF00046">
    <property type="entry name" value="Homeodomain"/>
    <property type="match status" value="1"/>
</dbReference>
<keyword evidence="1 4" id="KW-0238">DNA-binding</keyword>
<dbReference type="Gene3D" id="1.10.10.60">
    <property type="entry name" value="Homeodomain-like"/>
    <property type="match status" value="1"/>
</dbReference>
<feature type="region of interest" description="Disordered" evidence="6">
    <location>
        <begin position="197"/>
        <end position="296"/>
    </location>
</feature>
<dbReference type="EMBL" id="KV425913">
    <property type="protein sequence ID" value="KZV98997.1"/>
    <property type="molecule type" value="Genomic_DNA"/>
</dbReference>
<dbReference type="InterPro" id="IPR001356">
    <property type="entry name" value="HD"/>
</dbReference>
<dbReference type="GO" id="GO:0000978">
    <property type="term" value="F:RNA polymerase II cis-regulatory region sequence-specific DNA binding"/>
    <property type="evidence" value="ECO:0007669"/>
    <property type="project" value="TreeGrafter"/>
</dbReference>
<keyword evidence="9" id="KW-1185">Reference proteome</keyword>
<evidence type="ECO:0000259" key="7">
    <source>
        <dbReference type="PROSITE" id="PS50071"/>
    </source>
</evidence>
<dbReference type="GO" id="GO:0005634">
    <property type="term" value="C:nucleus"/>
    <property type="evidence" value="ECO:0007669"/>
    <property type="project" value="UniProtKB-SubCell"/>
</dbReference>
<protein>
    <recommendedName>
        <fullName evidence="7">Homeobox domain-containing protein</fullName>
    </recommendedName>
</protein>
<proteinExistence type="predicted"/>
<evidence type="ECO:0000256" key="5">
    <source>
        <dbReference type="RuleBase" id="RU000682"/>
    </source>
</evidence>
<dbReference type="SMART" id="SM00389">
    <property type="entry name" value="HOX"/>
    <property type="match status" value="1"/>
</dbReference>
<reference evidence="8 9" key="1">
    <citation type="journal article" date="2016" name="Mol. Biol. Evol.">
        <title>Comparative Genomics of Early-Diverging Mushroom-Forming Fungi Provides Insights into the Origins of Lignocellulose Decay Capabilities.</title>
        <authorList>
            <person name="Nagy L.G."/>
            <person name="Riley R."/>
            <person name="Tritt A."/>
            <person name="Adam C."/>
            <person name="Daum C."/>
            <person name="Floudas D."/>
            <person name="Sun H."/>
            <person name="Yadav J.S."/>
            <person name="Pangilinan J."/>
            <person name="Larsson K.H."/>
            <person name="Matsuura K."/>
            <person name="Barry K."/>
            <person name="Labutti K."/>
            <person name="Kuo R."/>
            <person name="Ohm R.A."/>
            <person name="Bhattacharya S.S."/>
            <person name="Shirouzu T."/>
            <person name="Yoshinaga Y."/>
            <person name="Martin F.M."/>
            <person name="Grigoriev I.V."/>
            <person name="Hibbett D.S."/>
        </authorList>
    </citation>
    <scope>NUCLEOTIDE SEQUENCE [LARGE SCALE GENOMIC DNA]</scope>
    <source>
        <strain evidence="8 9">HHB12029</strain>
    </source>
</reference>
<dbReference type="PANTHER" id="PTHR24327:SF41">
    <property type="entry name" value="BRAIN-SPECIFIC HOMEOBOX PROTEIN"/>
    <property type="match status" value="1"/>
</dbReference>